<dbReference type="Proteomes" id="UP001193734">
    <property type="component" value="Unassembled WGS sequence"/>
</dbReference>
<evidence type="ECO:0000256" key="1">
    <source>
        <dbReference type="ARBA" id="ARBA00001445"/>
    </source>
</evidence>
<dbReference type="InterPro" id="IPR035398">
    <property type="entry name" value="Bac_rhamnosid_C"/>
</dbReference>
<proteinExistence type="predicted"/>
<keyword evidence="3 8" id="KW-0378">Hydrolase</keyword>
<evidence type="ECO:0000259" key="4">
    <source>
        <dbReference type="Pfam" id="PF05592"/>
    </source>
</evidence>
<dbReference type="InterPro" id="IPR016007">
    <property type="entry name" value="Alpha_rhamnosid"/>
</dbReference>
<comment type="caution">
    <text evidence="8">The sequence shown here is derived from an EMBL/GenBank/DDBJ whole genome shotgun (WGS) entry which is preliminary data.</text>
</comment>
<evidence type="ECO:0000313" key="8">
    <source>
        <dbReference type="EMBL" id="NPE12866.1"/>
    </source>
</evidence>
<dbReference type="Gene3D" id="2.60.120.260">
    <property type="entry name" value="Galactose-binding domain-like"/>
    <property type="match status" value="2"/>
</dbReference>
<dbReference type="Gene3D" id="1.50.10.10">
    <property type="match status" value="1"/>
</dbReference>
<dbReference type="InterPro" id="IPR013783">
    <property type="entry name" value="Ig-like_fold"/>
</dbReference>
<dbReference type="Gene3D" id="2.60.420.10">
    <property type="entry name" value="Maltose phosphorylase, domain 3"/>
    <property type="match status" value="1"/>
</dbReference>
<keyword evidence="9" id="KW-1185">Reference proteome</keyword>
<dbReference type="GO" id="GO:0016787">
    <property type="term" value="F:hydrolase activity"/>
    <property type="evidence" value="ECO:0007669"/>
    <property type="project" value="UniProtKB-KW"/>
</dbReference>
<evidence type="ECO:0000313" key="9">
    <source>
        <dbReference type="Proteomes" id="UP001193734"/>
    </source>
</evidence>
<feature type="domain" description="Bacterial alpha-L-rhamnosidase N-terminal" evidence="5">
    <location>
        <begin position="317"/>
        <end position="471"/>
    </location>
</feature>
<dbReference type="Pfam" id="PF08531">
    <property type="entry name" value="Bac_rhamnosid_N"/>
    <property type="match status" value="1"/>
</dbReference>
<evidence type="ECO:0000256" key="2">
    <source>
        <dbReference type="ARBA" id="ARBA00012652"/>
    </source>
</evidence>
<dbReference type="Pfam" id="PF05592">
    <property type="entry name" value="Bac_rhamnosid"/>
    <property type="match status" value="1"/>
</dbReference>
<dbReference type="InterPro" id="IPR013737">
    <property type="entry name" value="Bac_rhamnosid_N"/>
</dbReference>
<dbReference type="InterPro" id="IPR035396">
    <property type="entry name" value="Bac_rhamnosid6H"/>
</dbReference>
<dbReference type="SUPFAM" id="SSF48208">
    <property type="entry name" value="Six-hairpin glycosidases"/>
    <property type="match status" value="1"/>
</dbReference>
<sequence>MSVERLVVEHECEPMAVCSMHPRFSWQMSSDGYNIIQKAYSIVVCNESGMVVWDSGRIASDRSVDIVYGGRPLQPETRYTWTVSVWDSRGNRSSSSSFFETAVADWGGARWIGGGDIPFYCQYLPVFRIGFSVSLSGGKDGRVGFLYGANDTRLMSNNRNILGMAAERGTSYIEVQLASDSLRLYRVGYKPSDKAGLPLKSFAMPSGFDINRFHDVLIHSAAGHTRIDIDGHEIGHVGINPMGNGGDYIAFPVVGDVGYRLPQGCEATFRNVRIENYRSPNNILCTMDFGTVSGMRLVSPHETGALMLRRDFTVEKGVRKARLYVTARGIYDFSLNGKRVGDGFFAPGLTQYNKTHFYQTYDVTSLLREGNNVAGAVLNEGWWSGGFSFDPACWNWFGDRQSLLACLRIWYDDGSCRTVVTSPGEWQSSNSGPIRCGSLFQGEVYDARVGYDGFGLEGYDAASWAPAKEVCLEGTVSDKPVGDWPLADDYSRFELVPQLGGQVKCFEELTAQAVTEPRPGVFVYDMGQNFAGVPRIVFRGLRRGQKVVMRFAEVLYPDLPAYARNAGMPMLENIRAAMAQDIYISRGDSVEEYIPRSTYHGYRYVELTGIGSPLPVDDVHGMVLSSVDGFTAGYHSSDTLLNRLVTNVRYSTLSNVFSVPTDCPQRNERMGWSGDVSVFVPAMSFLWDADRFVERHVRALRDTQEPDGAFPPIAPGGGGFGGPLWQSAGIVLPWNNYLRYGDTVTVREHYPAMKRYIDMVMERYIDKGDGHFRGSSTWKDLGDWLGPQNRQNDNTLLFDSYLVYELGLMEKMAALLGLDDDARRYAKWRKMRREFINNNYLDSLTSRTVGTGHAGKRVSTWTGYIGSVERGRPIDTHTSYAVPLALGVIDTVCRQTFADNLARLVVSPSYDDAGKKYPPYSLMTGFVGTPWICYSLSDNGHAAEAYRLLMHTGYPSWLYPVTQGATTIWERLNSFTHEDGFGRNNSMNSFNHYAFGCVFDWLMQRSAGISPDEASPAFHHFFLRPVTDSTGRLTSAAAHYDSMYGRIESGWRIEPDGTTVYKFTVPANTKATLMLPISADDRIKPDARALSGHRNGDIMEYELGSGKYVFEIKKRK</sequence>
<dbReference type="Pfam" id="PF17389">
    <property type="entry name" value="Bac_rhamnosid6H"/>
    <property type="match status" value="1"/>
</dbReference>
<feature type="domain" description="Alpha-L-rhamnosidase six-hairpin glycosidase" evidence="6">
    <location>
        <begin position="635"/>
        <end position="1004"/>
    </location>
</feature>
<organism evidence="8 9">
    <name type="scientific">Xylanibacter rodentium</name>
    <dbReference type="NCBI Taxonomy" id="2736289"/>
    <lineage>
        <taxon>Bacteria</taxon>
        <taxon>Pseudomonadati</taxon>
        <taxon>Bacteroidota</taxon>
        <taxon>Bacteroidia</taxon>
        <taxon>Bacteroidales</taxon>
        <taxon>Prevotellaceae</taxon>
        <taxon>Xylanibacter</taxon>
    </lineage>
</organism>
<dbReference type="InterPro" id="IPR008928">
    <property type="entry name" value="6-hairpin_glycosidase_sf"/>
</dbReference>
<reference evidence="8 9" key="1">
    <citation type="submission" date="2020-05" db="EMBL/GenBank/DDBJ databases">
        <title>Distinct polysaccharide utilization as determinants for interspecies competition between intestinal Prevotella spp.</title>
        <authorList>
            <person name="Galvez E.J.C."/>
            <person name="Iljazovic A."/>
            <person name="Strowig T."/>
        </authorList>
    </citation>
    <scope>NUCLEOTIDE SEQUENCE [LARGE SCALE GENOMIC DNA]</scope>
    <source>
        <strain evidence="8 9">PROD</strain>
    </source>
</reference>
<dbReference type="InterPro" id="IPR008902">
    <property type="entry name" value="Rhamnosid_concanavalin"/>
</dbReference>
<evidence type="ECO:0000259" key="6">
    <source>
        <dbReference type="Pfam" id="PF17389"/>
    </source>
</evidence>
<accession>A0ABX2AQN2</accession>
<dbReference type="PANTHER" id="PTHR33307">
    <property type="entry name" value="ALPHA-RHAMNOSIDASE (EUROFUNG)"/>
    <property type="match status" value="1"/>
</dbReference>
<dbReference type="PIRSF" id="PIRSF010631">
    <property type="entry name" value="A-rhamnsds"/>
    <property type="match status" value="1"/>
</dbReference>
<dbReference type="EMBL" id="JABKKE010000001">
    <property type="protein sequence ID" value="NPE12866.1"/>
    <property type="molecule type" value="Genomic_DNA"/>
</dbReference>
<dbReference type="Pfam" id="PF25788">
    <property type="entry name" value="Ig_Rha78A_N"/>
    <property type="match status" value="1"/>
</dbReference>
<evidence type="ECO:0000256" key="3">
    <source>
        <dbReference type="ARBA" id="ARBA00022801"/>
    </source>
</evidence>
<dbReference type="EC" id="3.2.1.40" evidence="2"/>
<name>A0ABX2AQN2_9BACT</name>
<evidence type="ECO:0000259" key="7">
    <source>
        <dbReference type="Pfam" id="PF17390"/>
    </source>
</evidence>
<evidence type="ECO:0000259" key="5">
    <source>
        <dbReference type="Pfam" id="PF08531"/>
    </source>
</evidence>
<gene>
    <name evidence="8" type="ORF">HPS55_00700</name>
</gene>
<feature type="domain" description="Alpha-L-rhamnosidase C-terminal" evidence="7">
    <location>
        <begin position="1008"/>
        <end position="1085"/>
    </location>
</feature>
<dbReference type="PANTHER" id="PTHR33307:SF6">
    <property type="entry name" value="ALPHA-RHAMNOSIDASE (EUROFUNG)-RELATED"/>
    <property type="match status" value="1"/>
</dbReference>
<dbReference type="Pfam" id="PF17390">
    <property type="entry name" value="Bac_rhamnosid_C"/>
    <property type="match status" value="1"/>
</dbReference>
<feature type="domain" description="Alpha-L-rhamnosidase concanavalin-like" evidence="4">
    <location>
        <begin position="518"/>
        <end position="624"/>
    </location>
</feature>
<dbReference type="InterPro" id="IPR012341">
    <property type="entry name" value="6hp_glycosidase-like_sf"/>
</dbReference>
<protein>
    <recommendedName>
        <fullName evidence="2">alpha-L-rhamnosidase</fullName>
        <ecNumber evidence="2">3.2.1.40</ecNumber>
    </recommendedName>
</protein>
<comment type="catalytic activity">
    <reaction evidence="1">
        <text>Hydrolysis of terminal non-reducing alpha-L-rhamnose residues in alpha-L-rhamnosides.</text>
        <dbReference type="EC" id="3.2.1.40"/>
    </reaction>
</comment>
<dbReference type="Gene3D" id="2.60.40.10">
    <property type="entry name" value="Immunoglobulins"/>
    <property type="match status" value="1"/>
</dbReference>